<sequence length="190" mass="21474">ITTKLQNLKITQESKPSLIPYGPMAAKSCDHTLLKVAVWTTSERKKPAQSCFLEQSEGKKPAQSCFLEQSEGKKPAPSCCLDHFRRKETRSKLLSGPLQKKRNPLKVAVWTTSEEKKPAQSCCLDHFRKKDTRPLEGILPAQSGIQEPPWKESNPHEVEDCKNLEALSVVVSNVVQRFMGFLLLIKYLWA</sequence>
<feature type="non-terminal residue" evidence="1">
    <location>
        <position position="1"/>
    </location>
</feature>
<evidence type="ECO:0000313" key="2">
    <source>
        <dbReference type="Proteomes" id="UP000789405"/>
    </source>
</evidence>
<reference evidence="1" key="1">
    <citation type="submission" date="2021-06" db="EMBL/GenBank/DDBJ databases">
        <authorList>
            <person name="Kallberg Y."/>
            <person name="Tangrot J."/>
            <person name="Rosling A."/>
        </authorList>
    </citation>
    <scope>NUCLEOTIDE SEQUENCE</scope>
    <source>
        <strain evidence="1">MA453B</strain>
    </source>
</reference>
<dbReference type="AlphaFoldDB" id="A0A9N9JXR7"/>
<gene>
    <name evidence="1" type="ORF">DERYTH_LOCUS22939</name>
</gene>
<organism evidence="1 2">
    <name type="scientific">Dentiscutata erythropus</name>
    <dbReference type="NCBI Taxonomy" id="1348616"/>
    <lineage>
        <taxon>Eukaryota</taxon>
        <taxon>Fungi</taxon>
        <taxon>Fungi incertae sedis</taxon>
        <taxon>Mucoromycota</taxon>
        <taxon>Glomeromycotina</taxon>
        <taxon>Glomeromycetes</taxon>
        <taxon>Diversisporales</taxon>
        <taxon>Gigasporaceae</taxon>
        <taxon>Dentiscutata</taxon>
    </lineage>
</organism>
<evidence type="ECO:0000313" key="1">
    <source>
        <dbReference type="EMBL" id="CAG8798753.1"/>
    </source>
</evidence>
<dbReference type="Proteomes" id="UP000789405">
    <property type="component" value="Unassembled WGS sequence"/>
</dbReference>
<dbReference type="OrthoDB" id="10439714at2759"/>
<protein>
    <submittedName>
        <fullName evidence="1">3853_t:CDS:1</fullName>
    </submittedName>
</protein>
<proteinExistence type="predicted"/>
<keyword evidence="2" id="KW-1185">Reference proteome</keyword>
<dbReference type="EMBL" id="CAJVPY010033261">
    <property type="protein sequence ID" value="CAG8798753.1"/>
    <property type="molecule type" value="Genomic_DNA"/>
</dbReference>
<accession>A0A9N9JXR7</accession>
<name>A0A9N9JXR7_9GLOM</name>
<feature type="non-terminal residue" evidence="1">
    <location>
        <position position="190"/>
    </location>
</feature>
<comment type="caution">
    <text evidence="1">The sequence shown here is derived from an EMBL/GenBank/DDBJ whole genome shotgun (WGS) entry which is preliminary data.</text>
</comment>